<keyword evidence="15" id="KW-1185">Reference proteome</keyword>
<evidence type="ECO:0000256" key="9">
    <source>
        <dbReference type="ARBA" id="ARBA00023136"/>
    </source>
</evidence>
<evidence type="ECO:0000256" key="6">
    <source>
        <dbReference type="ARBA" id="ARBA00022729"/>
    </source>
</evidence>
<evidence type="ECO:0000256" key="4">
    <source>
        <dbReference type="ARBA" id="ARBA00022614"/>
    </source>
</evidence>
<evidence type="ECO:0000256" key="7">
    <source>
        <dbReference type="ARBA" id="ARBA00022737"/>
    </source>
</evidence>
<evidence type="ECO:0000256" key="2">
    <source>
        <dbReference type="ARBA" id="ARBA00009592"/>
    </source>
</evidence>
<organism evidence="14 15">
    <name type="scientific">Taxus chinensis</name>
    <name type="common">Chinese yew</name>
    <name type="synonym">Taxus wallichiana var. chinensis</name>
    <dbReference type="NCBI Taxonomy" id="29808"/>
    <lineage>
        <taxon>Eukaryota</taxon>
        <taxon>Viridiplantae</taxon>
        <taxon>Streptophyta</taxon>
        <taxon>Embryophyta</taxon>
        <taxon>Tracheophyta</taxon>
        <taxon>Spermatophyta</taxon>
        <taxon>Pinopsida</taxon>
        <taxon>Pinidae</taxon>
        <taxon>Conifers II</taxon>
        <taxon>Cupressales</taxon>
        <taxon>Taxaceae</taxon>
        <taxon>Taxus</taxon>
    </lineage>
</organism>
<comment type="caution">
    <text evidence="14">The sequence shown here is derived from an EMBL/GenBank/DDBJ whole genome shotgun (WGS) entry which is preliminary data.</text>
</comment>
<dbReference type="Pfam" id="PF00560">
    <property type="entry name" value="LRR_1"/>
    <property type="match status" value="3"/>
</dbReference>
<dbReference type="PRINTS" id="PR00019">
    <property type="entry name" value="LEURICHRPT"/>
</dbReference>
<evidence type="ECO:0008006" key="16">
    <source>
        <dbReference type="Google" id="ProtNLM"/>
    </source>
</evidence>
<dbReference type="FunFam" id="3.80.10.10:FF:000213">
    <property type="entry name" value="Tyrosine-sulfated glycopeptide receptor 1"/>
    <property type="match status" value="1"/>
</dbReference>
<dbReference type="Pfam" id="PF23598">
    <property type="entry name" value="LRR_14"/>
    <property type="match status" value="1"/>
</dbReference>
<dbReference type="Gene3D" id="3.80.10.10">
    <property type="entry name" value="Ribonuclease Inhibitor"/>
    <property type="match status" value="3"/>
</dbReference>
<evidence type="ECO:0000259" key="12">
    <source>
        <dbReference type="Pfam" id="PF08263"/>
    </source>
</evidence>
<keyword evidence="9 11" id="KW-0472">Membrane</keyword>
<dbReference type="InterPro" id="IPR013210">
    <property type="entry name" value="LRR_N_plant-typ"/>
</dbReference>
<evidence type="ECO:0000259" key="13">
    <source>
        <dbReference type="Pfam" id="PF23598"/>
    </source>
</evidence>
<dbReference type="Pfam" id="PF13855">
    <property type="entry name" value="LRR_8"/>
    <property type="match status" value="1"/>
</dbReference>
<comment type="subcellular location">
    <subcellularLocation>
        <location evidence="1">Cell membrane</location>
        <topology evidence="1">Single-pass type I membrane protein</topology>
    </subcellularLocation>
</comment>
<keyword evidence="4" id="KW-0433">Leucine-rich repeat</keyword>
<name>A0AA38G1P7_TAXCH</name>
<dbReference type="EMBL" id="JAHRHJ020000005">
    <property type="protein sequence ID" value="KAH9314280.1"/>
    <property type="molecule type" value="Genomic_DNA"/>
</dbReference>
<dbReference type="GO" id="GO:0005886">
    <property type="term" value="C:plasma membrane"/>
    <property type="evidence" value="ECO:0007669"/>
    <property type="project" value="UniProtKB-SubCell"/>
</dbReference>
<dbReference type="InterPro" id="IPR003591">
    <property type="entry name" value="Leu-rich_rpt_typical-subtyp"/>
</dbReference>
<keyword evidence="6" id="KW-0732">Signal</keyword>
<dbReference type="InterPro" id="IPR032675">
    <property type="entry name" value="LRR_dom_sf"/>
</dbReference>
<keyword evidence="10" id="KW-0325">Glycoprotein</keyword>
<dbReference type="Pfam" id="PF08263">
    <property type="entry name" value="LRRNT_2"/>
    <property type="match status" value="1"/>
</dbReference>
<proteinExistence type="inferred from homology"/>
<protein>
    <recommendedName>
        <fullName evidence="16">Leucine-rich repeat-containing N-terminal plant-type domain-containing protein</fullName>
    </recommendedName>
</protein>
<sequence length="817" mass="91065">MVHTCCCSACHQEERSGIYNFKLGLDDPYDELESWRGLDCCSWQGITCDLHTGHVVRMDLSGFGYQLFSARNSSSQNFHGLLPLQHLEYLDLSGVDFYSLSIPSELAMLNRLVHLSLADCGFTGRIPSDVHNMSSLKFLDVSGDDGLEGGGDRVVENIAASLTNLTTLDMSWCGVSGTTFSPLVNLTSLSHLYLSHNDFTHQPFPNRMSNLTFLVSLSFQDCGLQGPISSDLLGLPYLRNLYLNDNPDLKVNMSSIVQHSRKLEILDLGRTNVARVIPNSIGNMSSLTFLYLSDNNIEGVLPPTIGSLSRLEEFDLSKNSLRGNIPWKALCGLSKLSRLSLGSNQLNGSLPSTFGNLSSLVVLDLRNNSLSGILPSSLQKLSSLQMLHLEDNKFHGTFLLSLVENFTKITQLFLSGNNFLTVKVNGYWIPKFQLQALDLGSCNMEGDFPLFISTQYAIEHLDLSNNSLSGYIPDWLWDVTYLHNLEFLDLSMNLFDRFNPARIGKNGQHLRFLSLAKKNLHSDIPQSIYEAQLEVLDLSNNKLSGKIFTRFGNFLSTLKMLNLENNLFEGNIPSNFGNFKAMTNQTQSTEILPYNSNSNSSLPYIEKLVIKTKGQFLEYERSLALIRCLDLSNNNFAGDIPLEIGFLIGLRVLDLSRNQLSGKIPNSFEKLVQLESLDLARNNLIGAIPTELQFLTFLSYLDVSQNNLLGRIPQGGQLLTFNASYFSNNEHLCGVQINISCSTSHVSPKSSDDEDASEEEWEEYIWWGMGLGLSFGSGFAVVIGVLCLSKKSRSKCFKIMDDIIVIVDEIVRKKIFC</sequence>
<evidence type="ECO:0000256" key="3">
    <source>
        <dbReference type="ARBA" id="ARBA00022475"/>
    </source>
</evidence>
<dbReference type="SUPFAM" id="SSF52058">
    <property type="entry name" value="L domain-like"/>
    <property type="match status" value="2"/>
</dbReference>
<accession>A0AA38G1P7</accession>
<dbReference type="PANTHER" id="PTHR48063:SF112">
    <property type="entry name" value="RECEPTOR LIKE PROTEIN 30-LIKE"/>
    <property type="match status" value="1"/>
</dbReference>
<dbReference type="InterPro" id="IPR001611">
    <property type="entry name" value="Leu-rich_rpt"/>
</dbReference>
<dbReference type="InterPro" id="IPR046956">
    <property type="entry name" value="RLP23-like"/>
</dbReference>
<evidence type="ECO:0000256" key="5">
    <source>
        <dbReference type="ARBA" id="ARBA00022692"/>
    </source>
</evidence>
<gene>
    <name evidence="14" type="ORF">KI387_022907</name>
</gene>
<dbReference type="SUPFAM" id="SSF52047">
    <property type="entry name" value="RNI-like"/>
    <property type="match status" value="1"/>
</dbReference>
<evidence type="ECO:0000256" key="11">
    <source>
        <dbReference type="SAM" id="Phobius"/>
    </source>
</evidence>
<evidence type="ECO:0000313" key="15">
    <source>
        <dbReference type="Proteomes" id="UP000824469"/>
    </source>
</evidence>
<reference evidence="14 15" key="1">
    <citation type="journal article" date="2021" name="Nat. Plants">
        <title>The Taxus genome provides insights into paclitaxel biosynthesis.</title>
        <authorList>
            <person name="Xiong X."/>
            <person name="Gou J."/>
            <person name="Liao Q."/>
            <person name="Li Y."/>
            <person name="Zhou Q."/>
            <person name="Bi G."/>
            <person name="Li C."/>
            <person name="Du R."/>
            <person name="Wang X."/>
            <person name="Sun T."/>
            <person name="Guo L."/>
            <person name="Liang H."/>
            <person name="Lu P."/>
            <person name="Wu Y."/>
            <person name="Zhang Z."/>
            <person name="Ro D.K."/>
            <person name="Shang Y."/>
            <person name="Huang S."/>
            <person name="Yan J."/>
        </authorList>
    </citation>
    <scope>NUCLEOTIDE SEQUENCE [LARGE SCALE GENOMIC DNA]</scope>
    <source>
        <strain evidence="14">Ta-2019</strain>
    </source>
</reference>
<feature type="domain" description="Leucine-rich repeat-containing N-terminal plant-type" evidence="12">
    <location>
        <begin position="12"/>
        <end position="49"/>
    </location>
</feature>
<evidence type="ECO:0000256" key="1">
    <source>
        <dbReference type="ARBA" id="ARBA00004251"/>
    </source>
</evidence>
<feature type="domain" description="Disease resistance R13L4/SHOC-2-like LRR" evidence="13">
    <location>
        <begin position="260"/>
        <end position="464"/>
    </location>
</feature>
<dbReference type="Proteomes" id="UP000824469">
    <property type="component" value="Unassembled WGS sequence"/>
</dbReference>
<keyword evidence="7" id="KW-0677">Repeat</keyword>
<dbReference type="PANTHER" id="PTHR48063">
    <property type="entry name" value="LRR RECEPTOR-LIKE KINASE"/>
    <property type="match status" value="1"/>
</dbReference>
<feature type="transmembrane region" description="Helical" evidence="11">
    <location>
        <begin position="764"/>
        <end position="788"/>
    </location>
</feature>
<keyword evidence="3" id="KW-1003">Cell membrane</keyword>
<dbReference type="FunFam" id="3.80.10.10:FF:000095">
    <property type="entry name" value="LRR receptor-like serine/threonine-protein kinase GSO1"/>
    <property type="match status" value="1"/>
</dbReference>
<dbReference type="InterPro" id="IPR055414">
    <property type="entry name" value="LRR_R13L4/SHOC2-like"/>
</dbReference>
<dbReference type="AlphaFoldDB" id="A0AA38G1P7"/>
<keyword evidence="5 11" id="KW-0812">Transmembrane</keyword>
<keyword evidence="8 11" id="KW-1133">Transmembrane helix</keyword>
<evidence type="ECO:0000256" key="10">
    <source>
        <dbReference type="ARBA" id="ARBA00023180"/>
    </source>
</evidence>
<evidence type="ECO:0000313" key="14">
    <source>
        <dbReference type="EMBL" id="KAH9314280.1"/>
    </source>
</evidence>
<evidence type="ECO:0000256" key="8">
    <source>
        <dbReference type="ARBA" id="ARBA00022989"/>
    </source>
</evidence>
<dbReference type="SMART" id="SM00369">
    <property type="entry name" value="LRR_TYP"/>
    <property type="match status" value="9"/>
</dbReference>
<comment type="similarity">
    <text evidence="2">Belongs to the RLP family.</text>
</comment>